<evidence type="ECO:0000256" key="1">
    <source>
        <dbReference type="SAM" id="Phobius"/>
    </source>
</evidence>
<feature type="transmembrane region" description="Helical" evidence="1">
    <location>
        <begin position="12"/>
        <end position="32"/>
    </location>
</feature>
<keyword evidence="1" id="KW-0812">Transmembrane</keyword>
<organism evidence="2">
    <name type="scientific">Eutreptiella gymnastica</name>
    <dbReference type="NCBI Taxonomy" id="73025"/>
    <lineage>
        <taxon>Eukaryota</taxon>
        <taxon>Discoba</taxon>
        <taxon>Euglenozoa</taxon>
        <taxon>Euglenida</taxon>
        <taxon>Spirocuta</taxon>
        <taxon>Euglenophyceae</taxon>
        <taxon>Eutreptiales</taxon>
        <taxon>Eutreptiaceae</taxon>
        <taxon>Eutreptiella</taxon>
    </lineage>
</organism>
<keyword evidence="1" id="KW-0472">Membrane</keyword>
<name>A0A7S4G205_9EUGL</name>
<accession>A0A7S4G205</accession>
<gene>
    <name evidence="2" type="ORF">EGYM00163_LOCUS33851</name>
</gene>
<proteinExistence type="predicted"/>
<keyword evidence="1" id="KW-1133">Transmembrane helix</keyword>
<dbReference type="AlphaFoldDB" id="A0A7S4G205"/>
<sequence length="130" mass="15198">MQWRWLLKRDFSAWLFTGYHLCLLRFVMLGFWRHMATLNGEEKCTILHPASTVSWRVRATLKPTHFSHLKWSNPTPEGQFPCGVLLRWSTQKHPTRYWLPKCMGRAPCLTSTAVEGTTAEKSANLKAYWC</sequence>
<protein>
    <submittedName>
        <fullName evidence="2">Uncharacterized protein</fullName>
    </submittedName>
</protein>
<dbReference type="EMBL" id="HBJA01097856">
    <property type="protein sequence ID" value="CAE0822650.1"/>
    <property type="molecule type" value="Transcribed_RNA"/>
</dbReference>
<evidence type="ECO:0000313" key="2">
    <source>
        <dbReference type="EMBL" id="CAE0822650.1"/>
    </source>
</evidence>
<reference evidence="2" key="1">
    <citation type="submission" date="2021-01" db="EMBL/GenBank/DDBJ databases">
        <authorList>
            <person name="Corre E."/>
            <person name="Pelletier E."/>
            <person name="Niang G."/>
            <person name="Scheremetjew M."/>
            <person name="Finn R."/>
            <person name="Kale V."/>
            <person name="Holt S."/>
            <person name="Cochrane G."/>
            <person name="Meng A."/>
            <person name="Brown T."/>
            <person name="Cohen L."/>
        </authorList>
    </citation>
    <scope>NUCLEOTIDE SEQUENCE</scope>
    <source>
        <strain evidence="2">CCMP1594</strain>
    </source>
</reference>